<evidence type="ECO:0000313" key="2">
    <source>
        <dbReference type="Proteomes" id="UP001321473"/>
    </source>
</evidence>
<keyword evidence="2" id="KW-1185">Reference proteome</keyword>
<gene>
    <name evidence="1" type="ORF">V5799_012753</name>
</gene>
<sequence length="68" mass="7973">MRWMEDVLCLRQRQQNESSSFQRTCLSVRVEYGEILGQLPTGGCKEAQHKCRQDIRDISRKQHKGPII</sequence>
<reference evidence="1 2" key="1">
    <citation type="journal article" date="2023" name="Arcadia Sci">
        <title>De novo assembly of a long-read Amblyomma americanum tick genome.</title>
        <authorList>
            <person name="Chou S."/>
            <person name="Poskanzer K.E."/>
            <person name="Rollins M."/>
            <person name="Thuy-Boun P.S."/>
        </authorList>
    </citation>
    <scope>NUCLEOTIDE SEQUENCE [LARGE SCALE GENOMIC DNA]</scope>
    <source>
        <strain evidence="1">F_SG_1</strain>
        <tissue evidence="1">Salivary glands</tissue>
    </source>
</reference>
<dbReference type="Proteomes" id="UP001321473">
    <property type="component" value="Unassembled WGS sequence"/>
</dbReference>
<proteinExistence type="predicted"/>
<protein>
    <submittedName>
        <fullName evidence="1">Uncharacterized protein</fullName>
    </submittedName>
</protein>
<evidence type="ECO:0000313" key="1">
    <source>
        <dbReference type="EMBL" id="KAK8770782.1"/>
    </source>
</evidence>
<dbReference type="AlphaFoldDB" id="A0AAQ4E826"/>
<comment type="caution">
    <text evidence="1">The sequence shown here is derived from an EMBL/GenBank/DDBJ whole genome shotgun (WGS) entry which is preliminary data.</text>
</comment>
<dbReference type="EMBL" id="JARKHS020020575">
    <property type="protein sequence ID" value="KAK8770782.1"/>
    <property type="molecule type" value="Genomic_DNA"/>
</dbReference>
<name>A0AAQ4E826_AMBAM</name>
<organism evidence="1 2">
    <name type="scientific">Amblyomma americanum</name>
    <name type="common">Lone star tick</name>
    <dbReference type="NCBI Taxonomy" id="6943"/>
    <lineage>
        <taxon>Eukaryota</taxon>
        <taxon>Metazoa</taxon>
        <taxon>Ecdysozoa</taxon>
        <taxon>Arthropoda</taxon>
        <taxon>Chelicerata</taxon>
        <taxon>Arachnida</taxon>
        <taxon>Acari</taxon>
        <taxon>Parasitiformes</taxon>
        <taxon>Ixodida</taxon>
        <taxon>Ixodoidea</taxon>
        <taxon>Ixodidae</taxon>
        <taxon>Amblyomminae</taxon>
        <taxon>Amblyomma</taxon>
    </lineage>
</organism>
<accession>A0AAQ4E826</accession>